<gene>
    <name evidence="2" type="ORF">B0H16DRAFT_1751436</name>
</gene>
<proteinExistence type="predicted"/>
<evidence type="ECO:0000313" key="3">
    <source>
        <dbReference type="Proteomes" id="UP001215598"/>
    </source>
</evidence>
<dbReference type="AlphaFoldDB" id="A0AAD7DL19"/>
<protein>
    <submittedName>
        <fullName evidence="2">Uncharacterized protein</fullName>
    </submittedName>
</protein>
<comment type="caution">
    <text evidence="2">The sequence shown here is derived from an EMBL/GenBank/DDBJ whole genome shotgun (WGS) entry which is preliminary data.</text>
</comment>
<name>A0AAD7DL19_9AGAR</name>
<dbReference type="Proteomes" id="UP001215598">
    <property type="component" value="Unassembled WGS sequence"/>
</dbReference>
<evidence type="ECO:0000256" key="1">
    <source>
        <dbReference type="SAM" id="MobiDB-lite"/>
    </source>
</evidence>
<evidence type="ECO:0000313" key="2">
    <source>
        <dbReference type="EMBL" id="KAJ7693748.1"/>
    </source>
</evidence>
<organism evidence="2 3">
    <name type="scientific">Mycena metata</name>
    <dbReference type="NCBI Taxonomy" id="1033252"/>
    <lineage>
        <taxon>Eukaryota</taxon>
        <taxon>Fungi</taxon>
        <taxon>Dikarya</taxon>
        <taxon>Basidiomycota</taxon>
        <taxon>Agaricomycotina</taxon>
        <taxon>Agaricomycetes</taxon>
        <taxon>Agaricomycetidae</taxon>
        <taxon>Agaricales</taxon>
        <taxon>Marasmiineae</taxon>
        <taxon>Mycenaceae</taxon>
        <taxon>Mycena</taxon>
    </lineage>
</organism>
<feature type="region of interest" description="Disordered" evidence="1">
    <location>
        <begin position="189"/>
        <end position="216"/>
    </location>
</feature>
<dbReference type="EMBL" id="JARKIB010000717">
    <property type="protein sequence ID" value="KAJ7693748.1"/>
    <property type="molecule type" value="Genomic_DNA"/>
</dbReference>
<accession>A0AAD7DL19</accession>
<sequence>MMWEQRCETLRTEPHSSYPTPEPVIIWRHRAENVFQVKTTPRRLLRDGDRLECFGLLVGVWRLTSLKLYLEDRIYWLGVNDDTYQETIICVNVSDTYQGPGVVKCFARAVGKKFAALFRSAKGCTEVLLRWPQEQTSVISEGYDKRSNLELSISLSLTSPRIMSTPGSLANWLVAVIMSQSGNTVLASQGHENVLPSPSPSSSDLSDEFPEPPNTPRALVETLRRVLGENKSKKGKLTIANFSLLFLTLDSLELLICQ</sequence>
<keyword evidence="3" id="KW-1185">Reference proteome</keyword>
<reference evidence="2" key="1">
    <citation type="submission" date="2023-03" db="EMBL/GenBank/DDBJ databases">
        <title>Massive genome expansion in bonnet fungi (Mycena s.s.) driven by repeated elements and novel gene families across ecological guilds.</title>
        <authorList>
            <consortium name="Lawrence Berkeley National Laboratory"/>
            <person name="Harder C.B."/>
            <person name="Miyauchi S."/>
            <person name="Viragh M."/>
            <person name="Kuo A."/>
            <person name="Thoen E."/>
            <person name="Andreopoulos B."/>
            <person name="Lu D."/>
            <person name="Skrede I."/>
            <person name="Drula E."/>
            <person name="Henrissat B."/>
            <person name="Morin E."/>
            <person name="Kohler A."/>
            <person name="Barry K."/>
            <person name="LaButti K."/>
            <person name="Morin E."/>
            <person name="Salamov A."/>
            <person name="Lipzen A."/>
            <person name="Mereny Z."/>
            <person name="Hegedus B."/>
            <person name="Baldrian P."/>
            <person name="Stursova M."/>
            <person name="Weitz H."/>
            <person name="Taylor A."/>
            <person name="Grigoriev I.V."/>
            <person name="Nagy L.G."/>
            <person name="Martin F."/>
            <person name="Kauserud H."/>
        </authorList>
    </citation>
    <scope>NUCLEOTIDE SEQUENCE</scope>
    <source>
        <strain evidence="2">CBHHK182m</strain>
    </source>
</reference>